<reference evidence="3" key="1">
    <citation type="journal article" date="2019" name="Int. J. Syst. Evol. Microbiol.">
        <title>The Global Catalogue of Microorganisms (GCM) 10K type strain sequencing project: providing services to taxonomists for standard genome sequencing and annotation.</title>
        <authorList>
            <consortium name="The Broad Institute Genomics Platform"/>
            <consortium name="The Broad Institute Genome Sequencing Center for Infectious Disease"/>
            <person name="Wu L."/>
            <person name="Ma J."/>
        </authorList>
    </citation>
    <scope>NUCLEOTIDE SEQUENCE [LARGE SCALE GENOMIC DNA]</scope>
    <source>
        <strain evidence="3">CGMCC 4.7093</strain>
    </source>
</reference>
<feature type="signal peptide" evidence="1">
    <location>
        <begin position="1"/>
        <end position="35"/>
    </location>
</feature>
<accession>A0ABV9YKG8</accession>
<sequence length="152" mass="15569">MTTTGSARTRAGSSSTLTRLAATCAVAVCLLAGCADDTTTATDSAMSLTVSTVTDTPMVVWFDTRMRSRSGMLGRSLDPTPVALSPQRPSVVLPVPYERGYWLWVRVAGPPDRPAGTVVGCELRAADGRVLAVDASDPLGPPTDGAACAGAG</sequence>
<keyword evidence="1" id="KW-0732">Signal</keyword>
<evidence type="ECO:0000256" key="1">
    <source>
        <dbReference type="SAM" id="SignalP"/>
    </source>
</evidence>
<evidence type="ECO:0000313" key="3">
    <source>
        <dbReference type="Proteomes" id="UP001595947"/>
    </source>
</evidence>
<dbReference type="Proteomes" id="UP001595947">
    <property type="component" value="Unassembled WGS sequence"/>
</dbReference>
<dbReference type="RefSeq" id="WP_378036699.1">
    <property type="nucleotide sequence ID" value="NZ_JBHSIV010000013.1"/>
</dbReference>
<feature type="chain" id="PRO_5046360091" description="Lipoprotein" evidence="1">
    <location>
        <begin position="36"/>
        <end position="152"/>
    </location>
</feature>
<evidence type="ECO:0000313" key="2">
    <source>
        <dbReference type="EMBL" id="MFC5063350.1"/>
    </source>
</evidence>
<proteinExistence type="predicted"/>
<gene>
    <name evidence="2" type="ORF">ACFPBZ_14110</name>
</gene>
<dbReference type="EMBL" id="JBHSIV010000013">
    <property type="protein sequence ID" value="MFC5063350.1"/>
    <property type="molecule type" value="Genomic_DNA"/>
</dbReference>
<evidence type="ECO:0008006" key="4">
    <source>
        <dbReference type="Google" id="ProtNLM"/>
    </source>
</evidence>
<protein>
    <recommendedName>
        <fullName evidence="4">Lipoprotein</fullName>
    </recommendedName>
</protein>
<organism evidence="2 3">
    <name type="scientific">Actinomycetospora atypica</name>
    <dbReference type="NCBI Taxonomy" id="1290095"/>
    <lineage>
        <taxon>Bacteria</taxon>
        <taxon>Bacillati</taxon>
        <taxon>Actinomycetota</taxon>
        <taxon>Actinomycetes</taxon>
        <taxon>Pseudonocardiales</taxon>
        <taxon>Pseudonocardiaceae</taxon>
        <taxon>Actinomycetospora</taxon>
    </lineage>
</organism>
<keyword evidence="3" id="KW-1185">Reference proteome</keyword>
<name>A0ABV9YKG8_9PSEU</name>
<comment type="caution">
    <text evidence="2">The sequence shown here is derived from an EMBL/GenBank/DDBJ whole genome shotgun (WGS) entry which is preliminary data.</text>
</comment>